<organism evidence="3 4">
    <name type="scientific">Tenggerimyces flavus</name>
    <dbReference type="NCBI Taxonomy" id="1708749"/>
    <lineage>
        <taxon>Bacteria</taxon>
        <taxon>Bacillati</taxon>
        <taxon>Actinomycetota</taxon>
        <taxon>Actinomycetes</taxon>
        <taxon>Propionibacteriales</taxon>
        <taxon>Nocardioidaceae</taxon>
        <taxon>Tenggerimyces</taxon>
    </lineage>
</organism>
<dbReference type="GO" id="GO:0016746">
    <property type="term" value="F:acyltransferase activity"/>
    <property type="evidence" value="ECO:0007669"/>
    <property type="project" value="UniProtKB-KW"/>
</dbReference>
<proteinExistence type="predicted"/>
<evidence type="ECO:0000313" key="4">
    <source>
        <dbReference type="Proteomes" id="UP001595699"/>
    </source>
</evidence>
<keyword evidence="4" id="KW-1185">Reference proteome</keyword>
<gene>
    <name evidence="3" type="ORF">ACFOUW_35385</name>
</gene>
<evidence type="ECO:0000259" key="1">
    <source>
        <dbReference type="Pfam" id="PF18082"/>
    </source>
</evidence>
<dbReference type="InterPro" id="IPR041644">
    <property type="entry name" value="GNAT_C"/>
</dbReference>
<dbReference type="Pfam" id="PF18164">
    <property type="entry name" value="GNAT_C"/>
    <property type="match status" value="1"/>
</dbReference>
<dbReference type="Gene3D" id="3.40.630.120">
    <property type="match status" value="1"/>
</dbReference>
<dbReference type="EMBL" id="JBHRZH010000049">
    <property type="protein sequence ID" value="MFC3766159.1"/>
    <property type="molecule type" value="Genomic_DNA"/>
</dbReference>
<dbReference type="InterPro" id="IPR041273">
    <property type="entry name" value="NAT_N"/>
</dbReference>
<keyword evidence="3" id="KW-0012">Acyltransferase</keyword>
<keyword evidence="3" id="KW-0808">Transferase</keyword>
<evidence type="ECO:0000259" key="2">
    <source>
        <dbReference type="Pfam" id="PF18164"/>
    </source>
</evidence>
<accession>A0ABV7YMS9</accession>
<sequence length="299" mass="33367">MTLVLPADAGALLERLTVDPAARAEALAARPDPVAHPVLWAELERRYDEQLDAMGRGVPIDGWAGWPLIPADAGVVGRHLYVWLYLALVPHVRAFHAERGILDDVSWTALAELGDSLRSHLRLFGEHGVGGFSQWSLPLRFRGAEYALGRLAYNRVAIALANGQCGFALNVHIPASGPLDPTACDDSIERALEFAARHFPEEPLAFLTCSSWLMDPQLAEYLPETSNIVAFQRRFQLVPHLPKADETRDDRDVLEYVFGRMDPVPLEKLPRDTTLRRAYVTHLRAGRHWKSRTGYQALT</sequence>
<comment type="caution">
    <text evidence="3">The sequence shown here is derived from an EMBL/GenBank/DDBJ whole genome shotgun (WGS) entry which is preliminary data.</text>
</comment>
<reference evidence="4" key="1">
    <citation type="journal article" date="2019" name="Int. J. Syst. Evol. Microbiol.">
        <title>The Global Catalogue of Microorganisms (GCM) 10K type strain sequencing project: providing services to taxonomists for standard genome sequencing and annotation.</title>
        <authorList>
            <consortium name="The Broad Institute Genomics Platform"/>
            <consortium name="The Broad Institute Genome Sequencing Center for Infectious Disease"/>
            <person name="Wu L."/>
            <person name="Ma J."/>
        </authorList>
    </citation>
    <scope>NUCLEOTIDE SEQUENCE [LARGE SCALE GENOMIC DNA]</scope>
    <source>
        <strain evidence="4">CGMCC 4.7241</strain>
    </source>
</reference>
<feature type="domain" description="N-acyltransferase N-terminal" evidence="1">
    <location>
        <begin position="8"/>
        <end position="135"/>
    </location>
</feature>
<dbReference type="RefSeq" id="WP_205120473.1">
    <property type="nucleotide sequence ID" value="NZ_JAFBCM010000001.1"/>
</dbReference>
<evidence type="ECO:0000313" key="3">
    <source>
        <dbReference type="EMBL" id="MFC3766159.1"/>
    </source>
</evidence>
<protein>
    <submittedName>
        <fullName evidence="3">Acyltransferase domain-containing protein</fullName>
    </submittedName>
</protein>
<dbReference type="Proteomes" id="UP001595699">
    <property type="component" value="Unassembled WGS sequence"/>
</dbReference>
<feature type="domain" description="GNAT-like C-terminal" evidence="2">
    <location>
        <begin position="146"/>
        <end position="295"/>
    </location>
</feature>
<dbReference type="Pfam" id="PF18082">
    <property type="entry name" value="NAT_N"/>
    <property type="match status" value="1"/>
</dbReference>
<name>A0ABV7YMS9_9ACTN</name>